<evidence type="ECO:0000313" key="2">
    <source>
        <dbReference type="EMBL" id="ALC15597.1"/>
    </source>
</evidence>
<dbReference type="EMBL" id="CP010802">
    <property type="protein sequence ID" value="ALC15597.1"/>
    <property type="molecule type" value="Genomic_DNA"/>
</dbReference>
<dbReference type="Gene3D" id="3.40.190.10">
    <property type="entry name" value="Periplasmic binding protein-like II"/>
    <property type="match status" value="2"/>
</dbReference>
<dbReference type="Pfam" id="PF13531">
    <property type="entry name" value="SBP_bac_11"/>
    <property type="match status" value="1"/>
</dbReference>
<organism evidence="2 3">
    <name type="scientific">Desulfuromonas soudanensis</name>
    <dbReference type="NCBI Taxonomy" id="1603606"/>
    <lineage>
        <taxon>Bacteria</taxon>
        <taxon>Pseudomonadati</taxon>
        <taxon>Thermodesulfobacteriota</taxon>
        <taxon>Desulfuromonadia</taxon>
        <taxon>Desulfuromonadales</taxon>
        <taxon>Desulfuromonadaceae</taxon>
        <taxon>Desulfuromonas</taxon>
    </lineage>
</organism>
<reference evidence="2" key="1">
    <citation type="submission" date="2015-07" db="EMBL/GenBank/DDBJ databases">
        <title>Isolation and Genomic Characterization of a Novel Halophilic Metal-Reducing Deltaproteobacterium from the Deep Subsurface.</title>
        <authorList>
            <person name="Badalamenti J.P."/>
            <person name="Summers Z.M."/>
            <person name="Gralnick J.A."/>
            <person name="Bond D.R."/>
        </authorList>
    </citation>
    <scope>NUCLEOTIDE SEQUENCE [LARGE SCALE GENOMIC DNA]</scope>
    <source>
        <strain evidence="2">WTL</strain>
    </source>
</reference>
<evidence type="ECO:0000313" key="3">
    <source>
        <dbReference type="Proteomes" id="UP000057158"/>
    </source>
</evidence>
<dbReference type="Proteomes" id="UP000057158">
    <property type="component" value="Chromosome"/>
</dbReference>
<feature type="signal peptide" evidence="1">
    <location>
        <begin position="1"/>
        <end position="21"/>
    </location>
</feature>
<accession>A0A0M4D4P7</accession>
<dbReference type="AlphaFoldDB" id="A0A0M4D4P7"/>
<gene>
    <name evidence="2" type="ORF">DSOUD_0810</name>
</gene>
<feature type="chain" id="PRO_5005791877" evidence="1">
    <location>
        <begin position="22"/>
        <end position="244"/>
    </location>
</feature>
<dbReference type="STRING" id="1603606.DSOUD_0810"/>
<keyword evidence="3" id="KW-1185">Reference proteome</keyword>
<protein>
    <submittedName>
        <fullName evidence="2">Molybdenum ABC transporter, periplasmic molybdate-binding protein</fullName>
    </submittedName>
</protein>
<evidence type="ECO:0000256" key="1">
    <source>
        <dbReference type="SAM" id="SignalP"/>
    </source>
</evidence>
<keyword evidence="1" id="KW-0732">Signal</keyword>
<dbReference type="KEGG" id="des:DSOUD_0810"/>
<name>A0A0M4D4P7_9BACT</name>
<proteinExistence type="predicted"/>
<dbReference type="PATRIC" id="fig|1603606.3.peg.890"/>
<dbReference type="SUPFAM" id="SSF53850">
    <property type="entry name" value="Periplasmic binding protein-like II"/>
    <property type="match status" value="1"/>
</dbReference>
<dbReference type="OrthoDB" id="9802127at2"/>
<sequence length="244" mass="27674">MSVKEWLLIVSLLLCAASAWSSTEEPTKRLLVYGPGGPHHVIEECAELFEERHGIDVAVFKAMPVELGQKLRENGDIYFGGAEYMLESFDRRHPGVLDMTSAEKLHPRRMGVLVRKGNPLNIKGTEDLRQKEVGILDVKLENMRHFHGAPSGLSSNIRKFEYTGQQGAAAWLSTPEIDAWVTYKSWHFFLEAESDFIEIPGDAGLRFTPVALTRQTPNREAALQFISFLKSEEARRVFEEHGWY</sequence>
<dbReference type="RefSeq" id="WP_053549790.1">
    <property type="nucleotide sequence ID" value="NZ_CP010802.1"/>
</dbReference>